<feature type="transmembrane region" description="Helical" evidence="9">
    <location>
        <begin position="678"/>
        <end position="697"/>
    </location>
</feature>
<comment type="similarity">
    <text evidence="2">Belongs to the aromatic acid exporter (TC 2.A.85) family.</text>
</comment>
<comment type="caution">
    <text evidence="10">The sequence shown here is derived from an EMBL/GenBank/DDBJ whole genome shotgun (WGS) entry which is preliminary data.</text>
</comment>
<feature type="transmembrane region" description="Helical" evidence="9">
    <location>
        <begin position="59"/>
        <end position="78"/>
    </location>
</feature>
<accession>A0AAD5JNF6</accession>
<feature type="transmembrane region" description="Helical" evidence="9">
    <location>
        <begin position="138"/>
        <end position="158"/>
    </location>
</feature>
<name>A0AAD5JNF6_ACENE</name>
<feature type="transmembrane region" description="Helical" evidence="9">
    <location>
        <begin position="595"/>
        <end position="614"/>
    </location>
</feature>
<organism evidence="10 11">
    <name type="scientific">Acer negundo</name>
    <name type="common">Box elder</name>
    <dbReference type="NCBI Taxonomy" id="4023"/>
    <lineage>
        <taxon>Eukaryota</taxon>
        <taxon>Viridiplantae</taxon>
        <taxon>Streptophyta</taxon>
        <taxon>Embryophyta</taxon>
        <taxon>Tracheophyta</taxon>
        <taxon>Spermatophyta</taxon>
        <taxon>Magnoliopsida</taxon>
        <taxon>eudicotyledons</taxon>
        <taxon>Gunneridae</taxon>
        <taxon>Pentapetalae</taxon>
        <taxon>rosids</taxon>
        <taxon>malvids</taxon>
        <taxon>Sapindales</taxon>
        <taxon>Sapindaceae</taxon>
        <taxon>Hippocastanoideae</taxon>
        <taxon>Acereae</taxon>
        <taxon>Acer</taxon>
    </lineage>
</organism>
<evidence type="ECO:0000256" key="6">
    <source>
        <dbReference type="ARBA" id="ARBA00023065"/>
    </source>
</evidence>
<dbReference type="AlphaFoldDB" id="A0AAD5JNF6"/>
<feature type="transmembrane region" description="Helical" evidence="9">
    <location>
        <begin position="200"/>
        <end position="222"/>
    </location>
</feature>
<evidence type="ECO:0000256" key="9">
    <source>
        <dbReference type="SAM" id="Phobius"/>
    </source>
</evidence>
<keyword evidence="7 9" id="KW-0472">Membrane</keyword>
<dbReference type="GO" id="GO:0016020">
    <property type="term" value="C:membrane"/>
    <property type="evidence" value="ECO:0007669"/>
    <property type="project" value="UniProtKB-SubCell"/>
</dbReference>
<dbReference type="InterPro" id="IPR020966">
    <property type="entry name" value="ALMT"/>
</dbReference>
<feature type="transmembrane region" description="Helical" evidence="9">
    <location>
        <begin position="90"/>
        <end position="108"/>
    </location>
</feature>
<dbReference type="GO" id="GO:0034220">
    <property type="term" value="P:monoatomic ion transmembrane transport"/>
    <property type="evidence" value="ECO:0007669"/>
    <property type="project" value="UniProtKB-KW"/>
</dbReference>
<evidence type="ECO:0000256" key="1">
    <source>
        <dbReference type="ARBA" id="ARBA00004141"/>
    </source>
</evidence>
<evidence type="ECO:0008006" key="12">
    <source>
        <dbReference type="Google" id="ProtNLM"/>
    </source>
</evidence>
<evidence type="ECO:0000256" key="8">
    <source>
        <dbReference type="ARBA" id="ARBA00023303"/>
    </source>
</evidence>
<feature type="transmembrane region" description="Helical" evidence="9">
    <location>
        <begin position="736"/>
        <end position="758"/>
    </location>
</feature>
<keyword evidence="11" id="KW-1185">Reference proteome</keyword>
<keyword evidence="6" id="KW-0406">Ion transport</keyword>
<keyword evidence="4 9" id="KW-0812">Transmembrane</keyword>
<dbReference type="EMBL" id="JAJSOW010000003">
    <property type="protein sequence ID" value="KAI9196881.1"/>
    <property type="molecule type" value="Genomic_DNA"/>
</dbReference>
<evidence type="ECO:0000313" key="11">
    <source>
        <dbReference type="Proteomes" id="UP001064489"/>
    </source>
</evidence>
<evidence type="ECO:0000256" key="3">
    <source>
        <dbReference type="ARBA" id="ARBA00022448"/>
    </source>
</evidence>
<feature type="transmembrane region" description="Helical" evidence="9">
    <location>
        <begin position="652"/>
        <end position="672"/>
    </location>
</feature>
<gene>
    <name evidence="10" type="ORF">LWI28_027797</name>
</gene>
<feature type="transmembrane region" description="Helical" evidence="9">
    <location>
        <begin position="704"/>
        <end position="724"/>
    </location>
</feature>
<evidence type="ECO:0000256" key="4">
    <source>
        <dbReference type="ARBA" id="ARBA00022692"/>
    </source>
</evidence>
<evidence type="ECO:0000256" key="7">
    <source>
        <dbReference type="ARBA" id="ARBA00023136"/>
    </source>
</evidence>
<feature type="transmembrane region" description="Helical" evidence="9">
    <location>
        <begin position="170"/>
        <end position="188"/>
    </location>
</feature>
<reference evidence="10" key="2">
    <citation type="submission" date="2023-02" db="EMBL/GenBank/DDBJ databases">
        <authorList>
            <person name="Swenson N.G."/>
            <person name="Wegrzyn J.L."/>
            <person name="Mcevoy S.L."/>
        </authorList>
    </citation>
    <scope>NUCLEOTIDE SEQUENCE</scope>
    <source>
        <strain evidence="10">91603</strain>
        <tissue evidence="10">Leaf</tissue>
    </source>
</reference>
<keyword evidence="3" id="KW-0813">Transport</keyword>
<reference evidence="10" key="1">
    <citation type="journal article" date="2022" name="Plant J.">
        <title>Strategies of tolerance reflected in two North American maple genomes.</title>
        <authorList>
            <person name="McEvoy S.L."/>
            <person name="Sezen U.U."/>
            <person name="Trouern-Trend A."/>
            <person name="McMahon S.M."/>
            <person name="Schaberg P.G."/>
            <person name="Yang J."/>
            <person name="Wegrzyn J.L."/>
            <person name="Swenson N.G."/>
        </authorList>
    </citation>
    <scope>NUCLEOTIDE SEQUENCE</scope>
    <source>
        <strain evidence="10">91603</strain>
    </source>
</reference>
<comment type="subcellular location">
    <subcellularLocation>
        <location evidence="1">Membrane</location>
        <topology evidence="1">Multi-pass membrane protein</topology>
    </subcellularLocation>
</comment>
<evidence type="ECO:0000313" key="10">
    <source>
        <dbReference type="EMBL" id="KAI9196881.1"/>
    </source>
</evidence>
<feature type="transmembrane region" description="Helical" evidence="9">
    <location>
        <begin position="115"/>
        <end position="132"/>
    </location>
</feature>
<feature type="transmembrane region" description="Helical" evidence="9">
    <location>
        <begin position="620"/>
        <end position="640"/>
    </location>
</feature>
<dbReference type="GO" id="GO:0015743">
    <property type="term" value="P:malate transport"/>
    <property type="evidence" value="ECO:0007669"/>
    <property type="project" value="InterPro"/>
</dbReference>
<dbReference type="Proteomes" id="UP001064489">
    <property type="component" value="Chromosome 1"/>
</dbReference>
<protein>
    <recommendedName>
        <fullName evidence="12">Aluminum-activated malate transporter</fullName>
    </recommendedName>
</protein>
<proteinExistence type="inferred from homology"/>
<dbReference type="PANTHER" id="PTHR31086">
    <property type="entry name" value="ALUMINUM-ACTIVATED MALATE TRANSPORTER 10"/>
    <property type="match status" value="1"/>
</dbReference>
<evidence type="ECO:0000256" key="5">
    <source>
        <dbReference type="ARBA" id="ARBA00022989"/>
    </source>
</evidence>
<sequence length="1033" mass="114328">MQIGHMEMVDSVNHDQKVAGRLISRMWRWLKALPEKLMGKVVEFSWKIIKLGQDDPRRVIHSLKVGLAISLVSIFYYYQPLYDNFGVSAMWAVMTVVVVFEFSVGATLGKGLNRGLATLFAGALGIGAHHLADLSGHIGEPILLGIFVFLQAAASTFIRFFPKVKARYDYGLLIFILTFALISVSGFREDEILEFAHKRLLTVIIGGSACVIISILICPVWAGEDLHNLIASNLEKLGNFLEGFGNEYFTSKNGDNEDAKSFMQEYKSVLNSKNSEEALANFAKWEPGHGRFQFQHPWNHYLQLGTLTRQCAYRIDALNGYLNTTQIQTSPEIRNKIEEMCTKMSMESGKALKELAMAMKKMTHPSSADSHIENSKCATKNLNSLLKSGIWDDTDLLAVVPLATVASLLIEVVNCTEKISESVYELASMVNFWTPEATVSPEKSELGPSDDMVDCPGHVVITVNDNESSTPANNVPENGLINTSGTVAPGRHNLECNEMQEVTNVKAALKETVAIDIVTEVVTEVKKHTEDVTEAVTDVKGATETHVLVVKASNLAMEVASGADQKEGMMNRGWGRVKAFPGKLKKLGKDDPRRIIHSLKVGLAITLVSLFYYFEPLYDGFGVSAMWAVLTVVVVFEFSVGATLSKGLNRGLATFLAGTLGFGAHHLAILSGEKGEPILLGLLVFLLASMMTFIRFFPRMKANYDYGLLVFILTFCLISVSGYRDDEVLEMAYKRVSTILLGGFTALLVCIFICPVWAGHDLHNLVVNNIEQLAFFLEGFGLEYFKTSDSEDEESNKTILEGYKSVLHSKQTEESLAIFARWEPFHGRFRFGHPWKQYLKIGSLTRKCAYRIEALHGYLSTGNQTPKEIRSKIQEASTKVSSESVKALNELAMAIKTMTTPSAAILHITRSKMAAKNLKFILNTELCKESDLLEVIPAVTMASLLADVVSCSEKIAESVHELASLAKFKIVKPEVAAQRKPSLRNAECVHEVASVDKFKSVKPEVATRKQSLRKMQSYSSINVPQSHHVITVE</sequence>
<keyword evidence="5 9" id="KW-1133">Transmembrane helix</keyword>
<keyword evidence="8" id="KW-0407">Ion channel</keyword>
<dbReference type="Pfam" id="PF11744">
    <property type="entry name" value="ALMT"/>
    <property type="match status" value="3"/>
</dbReference>
<evidence type="ECO:0000256" key="2">
    <source>
        <dbReference type="ARBA" id="ARBA00007079"/>
    </source>
</evidence>